<dbReference type="Gene3D" id="3.30.360.10">
    <property type="entry name" value="Dihydrodipicolinate Reductase, domain 2"/>
    <property type="match status" value="1"/>
</dbReference>
<dbReference type="CDD" id="cd02270">
    <property type="entry name" value="meso-DAPDH_N"/>
    <property type="match status" value="1"/>
</dbReference>
<evidence type="ECO:0000256" key="10">
    <source>
        <dbReference type="ARBA" id="ARBA00023154"/>
    </source>
</evidence>
<proteinExistence type="inferred from homology"/>
<dbReference type="Pfam" id="PF16654">
    <property type="entry name" value="DAPDH_C"/>
    <property type="match status" value="1"/>
</dbReference>
<comment type="subunit">
    <text evidence="3 12">Homodimer.</text>
</comment>
<dbReference type="NCBIfam" id="TIGR01921">
    <property type="entry name" value="DAP-DH"/>
    <property type="match status" value="1"/>
</dbReference>
<evidence type="ECO:0000256" key="1">
    <source>
        <dbReference type="ARBA" id="ARBA00004896"/>
    </source>
</evidence>
<dbReference type="AlphaFoldDB" id="A0A212LBU5"/>
<dbReference type="GO" id="GO:0009089">
    <property type="term" value="P:lysine biosynthetic process via diaminopimelate"/>
    <property type="evidence" value="ECO:0007669"/>
    <property type="project" value="UniProtKB-UniRule"/>
</dbReference>
<dbReference type="EMBL" id="FMJC01000002">
    <property type="protein sequence ID" value="SCM74980.1"/>
    <property type="molecule type" value="Genomic_DNA"/>
</dbReference>
<evidence type="ECO:0000256" key="6">
    <source>
        <dbReference type="ARBA" id="ARBA00022605"/>
    </source>
</evidence>
<dbReference type="EC" id="1.4.1.16" evidence="4 12"/>
<feature type="binding site" evidence="13">
    <location>
        <begin position="95"/>
        <end position="97"/>
    </location>
    <ligand>
        <name>NADP(+)</name>
        <dbReference type="ChEBI" id="CHEBI:58349"/>
    </ligand>
</feature>
<dbReference type="RefSeq" id="WP_179981419.1">
    <property type="nucleotide sequence ID" value="NZ_LT608333.1"/>
</dbReference>
<gene>
    <name evidence="15" type="primary">ddh</name>
    <name evidence="15" type="ORF">KL86DES1_22272</name>
</gene>
<protein>
    <recommendedName>
        <fullName evidence="5 12">Meso-diaminopimelate D-dehydrogenase</fullName>
        <shortName evidence="12">DAPDH</shortName>
        <shortName evidence="12">Meso-DAP dehydrogenase</shortName>
        <ecNumber evidence="4 12">1.4.1.16</ecNumber>
    </recommendedName>
</protein>
<evidence type="ECO:0000256" key="7">
    <source>
        <dbReference type="ARBA" id="ARBA00022857"/>
    </source>
</evidence>
<evidence type="ECO:0000313" key="15">
    <source>
        <dbReference type="EMBL" id="SCM74980.1"/>
    </source>
</evidence>
<dbReference type="InterPro" id="IPR010190">
    <property type="entry name" value="Diaminopimelate_DH_Ddh"/>
</dbReference>
<feature type="binding site" evidence="13">
    <location>
        <begin position="35"/>
        <end position="37"/>
    </location>
    <ligand>
        <name>NADP(+)</name>
        <dbReference type="ChEBI" id="CHEBI:58349"/>
    </ligand>
</feature>
<dbReference type="GO" id="GO:0047850">
    <property type="term" value="F:diaminopimelate dehydrogenase activity"/>
    <property type="evidence" value="ECO:0007669"/>
    <property type="project" value="UniProtKB-UniRule"/>
</dbReference>
<feature type="binding site" evidence="13">
    <location>
        <position position="261"/>
    </location>
    <ligand>
        <name>substrate</name>
    </ligand>
</feature>
<evidence type="ECO:0000256" key="4">
    <source>
        <dbReference type="ARBA" id="ARBA00012080"/>
    </source>
</evidence>
<feature type="binding site" evidence="13">
    <location>
        <begin position="124"/>
        <end position="128"/>
    </location>
    <ligand>
        <name>NADP(+)</name>
        <dbReference type="ChEBI" id="CHEBI:58349"/>
    </ligand>
</feature>
<evidence type="ECO:0000256" key="5">
    <source>
        <dbReference type="ARBA" id="ARBA00021654"/>
    </source>
</evidence>
<dbReference type="InterPro" id="IPR032094">
    <property type="entry name" value="Meso-DAP_DH_C"/>
</dbReference>
<feature type="binding site" evidence="13">
    <location>
        <position position="186"/>
    </location>
    <ligand>
        <name>substrate</name>
    </ligand>
</feature>
<evidence type="ECO:0000256" key="13">
    <source>
        <dbReference type="PIRSR" id="PIRSR025648-1"/>
    </source>
</evidence>
<keyword evidence="7 12" id="KW-0521">NADP</keyword>
<accession>A0A212LBU5</accession>
<dbReference type="Gene3D" id="3.40.50.720">
    <property type="entry name" value="NAD(P)-binding Rossmann-like Domain"/>
    <property type="match status" value="1"/>
</dbReference>
<evidence type="ECO:0000256" key="9">
    <source>
        <dbReference type="ARBA" id="ARBA00023002"/>
    </source>
</evidence>
<dbReference type="InterPro" id="IPR036291">
    <property type="entry name" value="NAD(P)-bd_dom_sf"/>
</dbReference>
<feature type="binding site" evidence="13">
    <location>
        <begin position="72"/>
        <end position="75"/>
    </location>
    <ligand>
        <name>NADP(+)</name>
        <dbReference type="ChEBI" id="CHEBI:58349"/>
    </ligand>
</feature>
<comment type="catalytic activity">
    <reaction evidence="11 12">
        <text>meso-2,6-diaminopimelate + NADP(+) + H2O = (S)-2-amino-6-oxoheptanedioate + NH4(+) + NADPH + H(+)</text>
        <dbReference type="Rhea" id="RHEA:13561"/>
        <dbReference type="ChEBI" id="CHEBI:15377"/>
        <dbReference type="ChEBI" id="CHEBI:15378"/>
        <dbReference type="ChEBI" id="CHEBI:28938"/>
        <dbReference type="ChEBI" id="CHEBI:57783"/>
        <dbReference type="ChEBI" id="CHEBI:57791"/>
        <dbReference type="ChEBI" id="CHEBI:58349"/>
        <dbReference type="ChEBI" id="CHEBI:58556"/>
        <dbReference type="EC" id="1.4.1.16"/>
    </reaction>
</comment>
<dbReference type="SUPFAM" id="SSF55347">
    <property type="entry name" value="Glyceraldehyde-3-phosphate dehydrogenase-like, C-terminal domain"/>
    <property type="match status" value="1"/>
</dbReference>
<dbReference type="GO" id="GO:0019877">
    <property type="term" value="P:diaminopimelate biosynthetic process"/>
    <property type="evidence" value="ECO:0007669"/>
    <property type="project" value="UniProtKB-UniRule"/>
</dbReference>
<keyword evidence="6 12" id="KW-0028">Amino-acid biosynthesis</keyword>
<comment type="pathway">
    <text evidence="1 12">Amino-acid biosynthesis; L-lysine biosynthesis via DAP pathway; DL-2,6-diaminopimelate from (S)-tetrahydrodipicolinate: step 1/1.</text>
</comment>
<name>A0A212LBU5_9BACT</name>
<feature type="domain" description="Meso-diaminopimelate D-dehydrogenase C-terminal" evidence="14">
    <location>
        <begin position="125"/>
        <end position="179"/>
    </location>
</feature>
<dbReference type="SUPFAM" id="SSF51735">
    <property type="entry name" value="NAD(P)-binding Rossmann-fold domains"/>
    <property type="match status" value="1"/>
</dbReference>
<evidence type="ECO:0000256" key="11">
    <source>
        <dbReference type="ARBA" id="ARBA00052023"/>
    </source>
</evidence>
<evidence type="ECO:0000256" key="8">
    <source>
        <dbReference type="ARBA" id="ARBA00022915"/>
    </source>
</evidence>
<feature type="binding site" evidence="13">
    <location>
        <position position="235"/>
    </location>
    <ligand>
        <name>substrate</name>
    </ligand>
</feature>
<comment type="similarity">
    <text evidence="2 12">Belongs to the diaminopimelate dehydrogenase family.</text>
</comment>
<dbReference type="PIRSF" id="PIRSF025648">
    <property type="entry name" value="DDH"/>
    <property type="match status" value="1"/>
</dbReference>
<comment type="function">
    <text evidence="12">Catalyzes the reversible NADPH-dependent reductive amination of L-2-amino-6-oxopimelate, the acyclic form of L-tetrahydrodipicolinate, to generate the meso compound, D,L-2,6-diaminopimelate.</text>
</comment>
<organism evidence="15">
    <name type="scientific">uncultured Desulfovibrio sp</name>
    <dbReference type="NCBI Taxonomy" id="167968"/>
    <lineage>
        <taxon>Bacteria</taxon>
        <taxon>Pseudomonadati</taxon>
        <taxon>Thermodesulfobacteriota</taxon>
        <taxon>Desulfovibrionia</taxon>
        <taxon>Desulfovibrionales</taxon>
        <taxon>Desulfovibrionaceae</taxon>
        <taxon>Desulfovibrio</taxon>
        <taxon>environmental samples</taxon>
    </lineage>
</organism>
<feature type="binding site" evidence="13">
    <location>
        <position position="176"/>
    </location>
    <ligand>
        <name>substrate</name>
    </ligand>
</feature>
<evidence type="ECO:0000259" key="14">
    <source>
        <dbReference type="Pfam" id="PF16654"/>
    </source>
</evidence>
<dbReference type="GO" id="GO:0000166">
    <property type="term" value="F:nucleotide binding"/>
    <property type="evidence" value="ECO:0007669"/>
    <property type="project" value="UniProtKB-KW"/>
</dbReference>
<dbReference type="UniPathway" id="UPA00034">
    <property type="reaction ID" value="UER00026"/>
</dbReference>
<evidence type="ECO:0000256" key="3">
    <source>
        <dbReference type="ARBA" id="ARBA00011738"/>
    </source>
</evidence>
<reference evidence="15" key="1">
    <citation type="submission" date="2016-08" db="EMBL/GenBank/DDBJ databases">
        <authorList>
            <person name="Seilhamer J.J."/>
        </authorList>
    </citation>
    <scope>NUCLEOTIDE SEQUENCE</scope>
    <source>
        <strain evidence="15">86-1</strain>
    </source>
</reference>
<keyword evidence="10 12" id="KW-0457">Lysine biosynthesis</keyword>
<keyword evidence="9 12" id="KW-0560">Oxidoreductase</keyword>
<evidence type="ECO:0000256" key="2">
    <source>
        <dbReference type="ARBA" id="ARBA00007442"/>
    </source>
</evidence>
<keyword evidence="8 12" id="KW-0220">Diaminopimelate biosynthesis</keyword>
<keyword evidence="13" id="KW-0547">Nucleotide-binding</keyword>
<sequence length="307" mass="32281">MNPIKVAVHGLGNIGKGVIDCLLSARDFDCLGVVRRASSLGSQAFSLRGLPEYASVDALMEARGKPDVAVICGPSRNVPADVRHYLEKGINTVDSFDIHSQIPQLVADLDQAAKASGRTSITAAGWDPGTDSVLRALFEAMTPVGTTFTNFGRGRSMGHSVAARSIAGVENACSITIPVGGGKHSRLVYVLPAAGASFADIKQRIAADPYFSNDPLDVREVGSQQELDSVADNSHGVLMERIGASGSTSNQRLSFDMRIDNPALTAQVLVSCARATTRLAPGCHTLIDVPPVALLAGDRITHIARLV</sequence>
<evidence type="ECO:0000256" key="12">
    <source>
        <dbReference type="PIRNR" id="PIRNR025648"/>
    </source>
</evidence>